<accession>A0AB36G320</accession>
<dbReference type="AlphaFoldDB" id="A0AB36G320"/>
<protein>
    <submittedName>
        <fullName evidence="1">Uncharacterized protein</fullName>
    </submittedName>
</protein>
<evidence type="ECO:0000313" key="1">
    <source>
        <dbReference type="EMBL" id="OES34441.1"/>
    </source>
</evidence>
<keyword evidence="2" id="KW-1185">Reference proteome</keyword>
<comment type="caution">
    <text evidence="1">The sequence shown here is derived from an EMBL/GenBank/DDBJ whole genome shotgun (WGS) entry which is preliminary data.</text>
</comment>
<dbReference type="EMBL" id="MIPY01000008">
    <property type="protein sequence ID" value="OES34441.1"/>
    <property type="molecule type" value="Genomic_DNA"/>
</dbReference>
<organism evidence="1 2">
    <name type="scientific">Alteromonas macleodii</name>
    <name type="common">Pseudoalteromonas macleodii</name>
    <dbReference type="NCBI Taxonomy" id="28108"/>
    <lineage>
        <taxon>Bacteria</taxon>
        <taxon>Pseudomonadati</taxon>
        <taxon>Pseudomonadota</taxon>
        <taxon>Gammaproteobacteria</taxon>
        <taxon>Alteromonadales</taxon>
        <taxon>Alteromonadaceae</taxon>
        <taxon>Alteromonas/Salinimonas group</taxon>
        <taxon>Alteromonas</taxon>
    </lineage>
</organism>
<evidence type="ECO:0000313" key="2">
    <source>
        <dbReference type="Proteomes" id="UP000095392"/>
    </source>
</evidence>
<reference evidence="1 2" key="1">
    <citation type="submission" date="2016-09" db="EMBL/GenBank/DDBJ databases">
        <title>Draft Genome Sequence of four Alteromonas macleodii strains isolated from copper coupons and grown long-term at elevated copper levels.</title>
        <authorList>
            <person name="Cusick K."/>
            <person name="Dale J."/>
            <person name="Little B."/>
            <person name="Biffinger J."/>
        </authorList>
    </citation>
    <scope>NUCLEOTIDE SEQUENCE [LARGE SCALE GENOMIC DNA]</scope>
    <source>
        <strain evidence="1 2">KCP01</strain>
    </source>
</reference>
<name>A0AB36G320_ALTMA</name>
<sequence>MHFFTPEHVVRLGWNGWHYTAFKANANRTVYLLYSFCACLKQRKE</sequence>
<dbReference type="Proteomes" id="UP000095392">
    <property type="component" value="Unassembled WGS sequence"/>
</dbReference>
<gene>
    <name evidence="1" type="ORF">BFV95_1698</name>
</gene>
<proteinExistence type="predicted"/>